<organism evidence="1 2">
    <name type="scientific">Homarus americanus</name>
    <name type="common">American lobster</name>
    <dbReference type="NCBI Taxonomy" id="6706"/>
    <lineage>
        <taxon>Eukaryota</taxon>
        <taxon>Metazoa</taxon>
        <taxon>Ecdysozoa</taxon>
        <taxon>Arthropoda</taxon>
        <taxon>Crustacea</taxon>
        <taxon>Multicrustacea</taxon>
        <taxon>Malacostraca</taxon>
        <taxon>Eumalacostraca</taxon>
        <taxon>Eucarida</taxon>
        <taxon>Decapoda</taxon>
        <taxon>Pleocyemata</taxon>
        <taxon>Astacidea</taxon>
        <taxon>Nephropoidea</taxon>
        <taxon>Nephropidae</taxon>
        <taxon>Homarus</taxon>
    </lineage>
</organism>
<dbReference type="EMBL" id="JAHLQT010012455">
    <property type="protein sequence ID" value="KAG7171268.1"/>
    <property type="molecule type" value="Genomic_DNA"/>
</dbReference>
<dbReference type="PANTHER" id="PTHR47018:SF1">
    <property type="entry name" value="TESMIN_TSO1-LIKE CXC DOMAIN-CONTAINING PROTEIN"/>
    <property type="match status" value="1"/>
</dbReference>
<evidence type="ECO:0000313" key="2">
    <source>
        <dbReference type="Proteomes" id="UP000747542"/>
    </source>
</evidence>
<accession>A0A8J5KJ83</accession>
<proteinExistence type="predicted"/>
<keyword evidence="2" id="KW-1185">Reference proteome</keyword>
<comment type="caution">
    <text evidence="1">The sequence shown here is derived from an EMBL/GenBank/DDBJ whole genome shotgun (WGS) entry which is preliminary data.</text>
</comment>
<dbReference type="AlphaFoldDB" id="A0A8J5KJ83"/>
<sequence>MFEGLHIEMAALKMLGDWLEGSGWVEALVQAEIAIPGSTDSFLRAAHVSRTKRAHKITAAALYILQKRAYDRFCLREVDHTEYLPKFNAWCKKIEDTPLFQYWATVLELELLVLVYVRSLCQTSFTMYLDALMGLAP</sequence>
<evidence type="ECO:0000313" key="1">
    <source>
        <dbReference type="EMBL" id="KAG7171268.1"/>
    </source>
</evidence>
<reference evidence="1" key="1">
    <citation type="journal article" date="2021" name="Sci. Adv.">
        <title>The American lobster genome reveals insights on longevity, neural, and immune adaptations.</title>
        <authorList>
            <person name="Polinski J.M."/>
            <person name="Zimin A.V."/>
            <person name="Clark K.F."/>
            <person name="Kohn A.B."/>
            <person name="Sadowski N."/>
            <person name="Timp W."/>
            <person name="Ptitsyn A."/>
            <person name="Khanna P."/>
            <person name="Romanova D.Y."/>
            <person name="Williams P."/>
            <person name="Greenwood S.J."/>
            <person name="Moroz L.L."/>
            <person name="Walt D.R."/>
            <person name="Bodnar A.G."/>
        </authorList>
    </citation>
    <scope>NUCLEOTIDE SEQUENCE</scope>
    <source>
        <strain evidence="1">GMGI-L3</strain>
    </source>
</reference>
<name>A0A8J5KJ83_HOMAM</name>
<dbReference type="PANTHER" id="PTHR47018">
    <property type="entry name" value="CXC DOMAIN-CONTAINING PROTEIN-RELATED"/>
    <property type="match status" value="1"/>
</dbReference>
<gene>
    <name evidence="1" type="ORF">Hamer_G013720</name>
</gene>
<dbReference type="Proteomes" id="UP000747542">
    <property type="component" value="Unassembled WGS sequence"/>
</dbReference>
<protein>
    <submittedName>
        <fullName evidence="1">Uncharacterized protein</fullName>
    </submittedName>
</protein>